<dbReference type="Proteomes" id="UP000054279">
    <property type="component" value="Unassembled WGS sequence"/>
</dbReference>
<gene>
    <name evidence="3" type="ORF">M422DRAFT_272956</name>
</gene>
<proteinExistence type="predicted"/>
<feature type="compositionally biased region" description="Polar residues" evidence="2">
    <location>
        <begin position="642"/>
        <end position="654"/>
    </location>
</feature>
<feature type="coiled-coil region" evidence="1">
    <location>
        <begin position="723"/>
        <end position="750"/>
    </location>
</feature>
<feature type="region of interest" description="Disordered" evidence="2">
    <location>
        <begin position="555"/>
        <end position="606"/>
    </location>
</feature>
<feature type="region of interest" description="Disordered" evidence="2">
    <location>
        <begin position="426"/>
        <end position="447"/>
    </location>
</feature>
<organism evidence="3 4">
    <name type="scientific">Sphaerobolus stellatus (strain SS14)</name>
    <dbReference type="NCBI Taxonomy" id="990650"/>
    <lineage>
        <taxon>Eukaryota</taxon>
        <taxon>Fungi</taxon>
        <taxon>Dikarya</taxon>
        <taxon>Basidiomycota</taxon>
        <taxon>Agaricomycotina</taxon>
        <taxon>Agaricomycetes</taxon>
        <taxon>Phallomycetidae</taxon>
        <taxon>Geastrales</taxon>
        <taxon>Sphaerobolaceae</taxon>
        <taxon>Sphaerobolus</taxon>
    </lineage>
</organism>
<feature type="non-terminal residue" evidence="3">
    <location>
        <position position="1"/>
    </location>
</feature>
<feature type="coiled-coil region" evidence="1">
    <location>
        <begin position="86"/>
        <end position="115"/>
    </location>
</feature>
<feature type="region of interest" description="Disordered" evidence="2">
    <location>
        <begin position="642"/>
        <end position="668"/>
    </location>
</feature>
<protein>
    <submittedName>
        <fullName evidence="3">Uncharacterized protein</fullName>
    </submittedName>
</protein>
<reference evidence="3 4" key="1">
    <citation type="submission" date="2014-06" db="EMBL/GenBank/DDBJ databases">
        <title>Evolutionary Origins and Diversification of the Mycorrhizal Mutualists.</title>
        <authorList>
            <consortium name="DOE Joint Genome Institute"/>
            <consortium name="Mycorrhizal Genomics Consortium"/>
            <person name="Kohler A."/>
            <person name="Kuo A."/>
            <person name="Nagy L.G."/>
            <person name="Floudas D."/>
            <person name="Copeland A."/>
            <person name="Barry K.W."/>
            <person name="Cichocki N."/>
            <person name="Veneault-Fourrey C."/>
            <person name="LaButti K."/>
            <person name="Lindquist E.A."/>
            <person name="Lipzen A."/>
            <person name="Lundell T."/>
            <person name="Morin E."/>
            <person name="Murat C."/>
            <person name="Riley R."/>
            <person name="Ohm R."/>
            <person name="Sun H."/>
            <person name="Tunlid A."/>
            <person name="Henrissat B."/>
            <person name="Grigoriev I.V."/>
            <person name="Hibbett D.S."/>
            <person name="Martin F."/>
        </authorList>
    </citation>
    <scope>NUCLEOTIDE SEQUENCE [LARGE SCALE GENOMIC DNA]</scope>
    <source>
        <strain evidence="3 4">SS14</strain>
    </source>
</reference>
<keyword evidence="4" id="KW-1185">Reference proteome</keyword>
<evidence type="ECO:0000256" key="1">
    <source>
        <dbReference type="SAM" id="Coils"/>
    </source>
</evidence>
<evidence type="ECO:0000313" key="4">
    <source>
        <dbReference type="Proteomes" id="UP000054279"/>
    </source>
</evidence>
<dbReference type="AlphaFoldDB" id="A0A0C9UAE6"/>
<keyword evidence="1" id="KW-0175">Coiled coil</keyword>
<feature type="region of interest" description="Disordered" evidence="2">
    <location>
        <begin position="289"/>
        <end position="309"/>
    </location>
</feature>
<dbReference type="HOGENOM" id="CLU_360413_0_0_1"/>
<feature type="compositionally biased region" description="Basic and acidic residues" evidence="2">
    <location>
        <begin position="289"/>
        <end position="298"/>
    </location>
</feature>
<feature type="region of interest" description="Disordered" evidence="2">
    <location>
        <begin position="162"/>
        <end position="181"/>
    </location>
</feature>
<feature type="compositionally biased region" description="Basic residues" evidence="2">
    <location>
        <begin position="167"/>
        <end position="176"/>
    </location>
</feature>
<dbReference type="EMBL" id="KN837387">
    <property type="protein sequence ID" value="KIJ26042.1"/>
    <property type="molecule type" value="Genomic_DNA"/>
</dbReference>
<evidence type="ECO:0000256" key="2">
    <source>
        <dbReference type="SAM" id="MobiDB-lite"/>
    </source>
</evidence>
<accession>A0A0C9UAE6</accession>
<sequence length="777" mass="86361">MSYCQPISDKQLAPFLEAAKLMTIPVNEVPPLEIEEVLAPSKSSNETILAMNPAMIVQAIKMNTENVAKYEKLKELWYRETAIAAYLAAKKKADEEEAKRKAEEAAAKKAAEEEDECVMDANSEGEVKVEVNKDETPKLKLKLKLKLMKSCPIVDSESEEETEEVKAKRRKAKGKGKAVDPEYSRNTVPIDYAGCPGIPVRKICEGCKVPANTWYQRPCIGDVLMDVNDKIFYVRSKNRCFVCHMRNNVCSFTCDDEVDFIMLEAMDDEELQAKLRKLCNEQDVFKTQKDKEKAERSKAGKRPKAGTKKTVQVNAKALGSIPKGSKRKVVSEEENIEVTSRLKRARMVVNSDGSVERIPSVAESLHGINKALIVTVDLLGDTRAANENQAKYLRSIEISMANLWTAHRGSHTPLRVTSITATQGRYSPRGITHRSESCSDSGQVSPTGGDTIEDFLIKGSEVVVLRQEYSEFINLKDNAEIVLAKAMEATEWLNTVFSRVRASMSRISLKMKELFTVPSNQVSGKTLEPGNNQAHDQAAAQAATQRIIAQTAMTVPAPGSGAEECARTTRSRVPGDQYSRAPLSQNIPEDIPHSTCGEQGEDSQPRLGREAHTVYARDTPEVRVRDTSRARLARDIHVNPTESTQWGRDASPTNTRREPVSVTMRNRPKPQSIDMNALREEIKATISATIKDKLHSDADSVTTVSQSMQALDANAQYWSDLSTKAARRSHQALELQLKLAEEKVNNLLHEEAPEEALLEAAQEARSVHFQLDQSSRL</sequence>
<feature type="compositionally biased region" description="Polar residues" evidence="2">
    <location>
        <begin position="438"/>
        <end position="447"/>
    </location>
</feature>
<evidence type="ECO:0000313" key="3">
    <source>
        <dbReference type="EMBL" id="KIJ26042.1"/>
    </source>
</evidence>
<name>A0A0C9UAE6_SPHS4</name>